<accession>A0A2M7B8D3</accession>
<keyword evidence="2" id="KW-0812">Transmembrane</keyword>
<comment type="caution">
    <text evidence="3">The sequence shown here is derived from an EMBL/GenBank/DDBJ whole genome shotgun (WGS) entry which is preliminary data.</text>
</comment>
<feature type="compositionally biased region" description="Polar residues" evidence="1">
    <location>
        <begin position="166"/>
        <end position="175"/>
    </location>
</feature>
<evidence type="ECO:0000313" key="3">
    <source>
        <dbReference type="EMBL" id="PIU99377.1"/>
    </source>
</evidence>
<evidence type="ECO:0000256" key="2">
    <source>
        <dbReference type="SAM" id="Phobius"/>
    </source>
</evidence>
<name>A0A2M7B8D3_9BACT</name>
<reference evidence="4" key="1">
    <citation type="submission" date="2017-09" db="EMBL/GenBank/DDBJ databases">
        <title>Depth-based differentiation of microbial function through sediment-hosted aquifers and enrichment of novel symbionts in the deep terrestrial subsurface.</title>
        <authorList>
            <person name="Probst A.J."/>
            <person name="Ladd B."/>
            <person name="Jarett J.K."/>
            <person name="Geller-Mcgrath D.E."/>
            <person name="Sieber C.M.K."/>
            <person name="Emerson J.B."/>
            <person name="Anantharaman K."/>
            <person name="Thomas B.C."/>
            <person name="Malmstrom R."/>
            <person name="Stieglmeier M."/>
            <person name="Klingl A."/>
            <person name="Woyke T."/>
            <person name="Ryan C.M."/>
            <person name="Banfield J.F."/>
        </authorList>
    </citation>
    <scope>NUCLEOTIDE SEQUENCE [LARGE SCALE GENOMIC DNA]</scope>
</reference>
<feature type="compositionally biased region" description="Basic and acidic residues" evidence="1">
    <location>
        <begin position="180"/>
        <end position="191"/>
    </location>
</feature>
<protein>
    <submittedName>
        <fullName evidence="3">Uncharacterized protein</fullName>
    </submittedName>
</protein>
<evidence type="ECO:0000256" key="1">
    <source>
        <dbReference type="SAM" id="MobiDB-lite"/>
    </source>
</evidence>
<feature type="transmembrane region" description="Helical" evidence="2">
    <location>
        <begin position="12"/>
        <end position="34"/>
    </location>
</feature>
<feature type="transmembrane region" description="Helical" evidence="2">
    <location>
        <begin position="54"/>
        <end position="75"/>
    </location>
</feature>
<evidence type="ECO:0000313" key="4">
    <source>
        <dbReference type="Proteomes" id="UP000230131"/>
    </source>
</evidence>
<keyword evidence="2" id="KW-1133">Transmembrane helix</keyword>
<gene>
    <name evidence="3" type="ORF">COS59_00070</name>
</gene>
<organism evidence="3 4">
    <name type="scientific">Candidatus Wolfebacteria bacterium CG03_land_8_20_14_0_80_36_15</name>
    <dbReference type="NCBI Taxonomy" id="1975067"/>
    <lineage>
        <taxon>Bacteria</taxon>
        <taxon>Candidatus Wolfeibacteriota</taxon>
    </lineage>
</organism>
<feature type="region of interest" description="Disordered" evidence="1">
    <location>
        <begin position="166"/>
        <end position="191"/>
    </location>
</feature>
<proteinExistence type="predicted"/>
<sequence length="191" mass="21543">MVKLMSVMSGLIGWTLSLGVGALIILAIAAALLVKAGKLYFLNEKSPSFNNWDCAFPSILLWAGIIFLLVSLWISSRWMAGFVAKDIFSSKPLSNYGIYETIAWKWIGPDKYVVILKDQTNRLLAYEMGNIPPKAFKAIPVKKKGQKREYQPYQVIIQKVTPKITDSTQVETGRQGQELEEQKEIPEMDEQ</sequence>
<dbReference type="Proteomes" id="UP000230131">
    <property type="component" value="Unassembled WGS sequence"/>
</dbReference>
<dbReference type="EMBL" id="PEVH01000002">
    <property type="protein sequence ID" value="PIU99377.1"/>
    <property type="molecule type" value="Genomic_DNA"/>
</dbReference>
<keyword evidence="2" id="KW-0472">Membrane</keyword>
<dbReference type="AlphaFoldDB" id="A0A2M7B8D3"/>